<name>A0A328AMH6_9CAUL</name>
<comment type="function">
    <text evidence="11">Peptidoglycan polymerase that catalyzes glycan chain elongation from lipid-linked precursors.</text>
</comment>
<evidence type="ECO:0000256" key="5">
    <source>
        <dbReference type="ARBA" id="ARBA00022692"/>
    </source>
</evidence>
<keyword evidence="2 11" id="KW-0997">Cell inner membrane</keyword>
<keyword evidence="8 11" id="KW-1133">Transmembrane helix</keyword>
<keyword evidence="14" id="KW-1185">Reference proteome</keyword>
<feature type="domain" description="Glycosyl transferase family 51" evidence="12">
    <location>
        <begin position="38"/>
        <end position="200"/>
    </location>
</feature>
<evidence type="ECO:0000256" key="3">
    <source>
        <dbReference type="ARBA" id="ARBA00022676"/>
    </source>
</evidence>
<dbReference type="InterPro" id="IPR011812">
    <property type="entry name" value="Pep_trsgly"/>
</dbReference>
<proteinExistence type="inferred from homology"/>
<dbReference type="InterPro" id="IPR036950">
    <property type="entry name" value="PBP_transglycosylase"/>
</dbReference>
<evidence type="ECO:0000256" key="9">
    <source>
        <dbReference type="ARBA" id="ARBA00023136"/>
    </source>
</evidence>
<dbReference type="RefSeq" id="WP_111529919.1">
    <property type="nucleotide sequence ID" value="NZ_JBHRSG010000001.1"/>
</dbReference>
<dbReference type="UniPathway" id="UPA00219"/>
<dbReference type="PANTHER" id="PTHR30400:SF0">
    <property type="entry name" value="BIOSYNTHETIC PEPTIDOGLYCAN TRANSGLYCOSYLASE"/>
    <property type="match status" value="1"/>
</dbReference>
<evidence type="ECO:0000313" key="14">
    <source>
        <dbReference type="Proteomes" id="UP000249254"/>
    </source>
</evidence>
<reference evidence="14" key="1">
    <citation type="submission" date="2018-05" db="EMBL/GenBank/DDBJ databases">
        <authorList>
            <person name="Li X."/>
        </authorList>
    </citation>
    <scope>NUCLEOTIDE SEQUENCE [LARGE SCALE GENOMIC DNA]</scope>
    <source>
        <strain evidence="14">LX32</strain>
    </source>
</reference>
<evidence type="ECO:0000256" key="10">
    <source>
        <dbReference type="ARBA" id="ARBA00023316"/>
    </source>
</evidence>
<keyword evidence="3 11" id="KW-0328">Glycosyltransferase</keyword>
<comment type="caution">
    <text evidence="13">The sequence shown here is derived from an EMBL/GenBank/DDBJ whole genome shotgun (WGS) entry which is preliminary data.</text>
</comment>
<evidence type="ECO:0000259" key="12">
    <source>
        <dbReference type="Pfam" id="PF00912"/>
    </source>
</evidence>
<evidence type="ECO:0000256" key="8">
    <source>
        <dbReference type="ARBA" id="ARBA00022989"/>
    </source>
</evidence>
<comment type="catalytic activity">
    <reaction evidence="11">
        <text>[GlcNAc-(1-&gt;4)-Mur2Ac(oyl-L-Ala-gamma-D-Glu-L-Lys-D-Ala-D-Ala)](n)-di-trans,octa-cis-undecaprenyl diphosphate + beta-D-GlcNAc-(1-&gt;4)-Mur2Ac(oyl-L-Ala-gamma-D-Glu-L-Lys-D-Ala-D-Ala)-di-trans,octa-cis-undecaprenyl diphosphate = [GlcNAc-(1-&gt;4)-Mur2Ac(oyl-L-Ala-gamma-D-Glu-L-Lys-D-Ala-D-Ala)](n+1)-di-trans,octa-cis-undecaprenyl diphosphate + di-trans,octa-cis-undecaprenyl diphosphate + H(+)</text>
        <dbReference type="Rhea" id="RHEA:23708"/>
        <dbReference type="Rhea" id="RHEA-COMP:9602"/>
        <dbReference type="Rhea" id="RHEA-COMP:9603"/>
        <dbReference type="ChEBI" id="CHEBI:15378"/>
        <dbReference type="ChEBI" id="CHEBI:58405"/>
        <dbReference type="ChEBI" id="CHEBI:60033"/>
        <dbReference type="ChEBI" id="CHEBI:78435"/>
        <dbReference type="EC" id="2.4.99.28"/>
    </reaction>
</comment>
<dbReference type="GO" id="GO:0009274">
    <property type="term" value="C:peptidoglycan-based cell wall"/>
    <property type="evidence" value="ECO:0007669"/>
    <property type="project" value="InterPro"/>
</dbReference>
<dbReference type="PANTHER" id="PTHR30400">
    <property type="entry name" value="MONOFUNCTIONAL BIOSYNTHETIC PEPTIDOGLYCAN TRANSGLYCOSYLASE"/>
    <property type="match status" value="1"/>
</dbReference>
<dbReference type="InterPro" id="IPR001264">
    <property type="entry name" value="Glyco_trans_51"/>
</dbReference>
<evidence type="ECO:0000256" key="1">
    <source>
        <dbReference type="ARBA" id="ARBA00022475"/>
    </source>
</evidence>
<dbReference type="EC" id="2.4.99.28" evidence="11"/>
<dbReference type="GO" id="GO:0009252">
    <property type="term" value="P:peptidoglycan biosynthetic process"/>
    <property type="evidence" value="ECO:0007669"/>
    <property type="project" value="UniProtKB-UniRule"/>
</dbReference>
<dbReference type="Pfam" id="PF00912">
    <property type="entry name" value="Transgly"/>
    <property type="match status" value="1"/>
</dbReference>
<dbReference type="Proteomes" id="UP000249254">
    <property type="component" value="Unassembled WGS sequence"/>
</dbReference>
<dbReference type="OrthoDB" id="9766909at2"/>
<protein>
    <recommendedName>
        <fullName evidence="11">Biosynthetic peptidoglycan transglycosylase</fullName>
        <ecNumber evidence="11">2.4.99.28</ecNumber>
    </recommendedName>
    <alternativeName>
        <fullName evidence="11">Glycan polymerase</fullName>
    </alternativeName>
    <alternativeName>
        <fullName evidence="11">Peptidoglycan glycosyltransferase MtgA</fullName>
        <shortName evidence="11">PGT</shortName>
    </alternativeName>
</protein>
<dbReference type="GO" id="GO:0008955">
    <property type="term" value="F:peptidoglycan glycosyltransferase activity"/>
    <property type="evidence" value="ECO:0007669"/>
    <property type="project" value="UniProtKB-UniRule"/>
</dbReference>
<evidence type="ECO:0000256" key="11">
    <source>
        <dbReference type="HAMAP-Rule" id="MF_00766"/>
    </source>
</evidence>
<organism evidence="13 14">
    <name type="scientific">Phenylobacterium soli</name>
    <dbReference type="NCBI Taxonomy" id="2170551"/>
    <lineage>
        <taxon>Bacteria</taxon>
        <taxon>Pseudomonadati</taxon>
        <taxon>Pseudomonadota</taxon>
        <taxon>Alphaproteobacteria</taxon>
        <taxon>Caulobacterales</taxon>
        <taxon>Caulobacteraceae</taxon>
        <taxon>Phenylobacterium</taxon>
    </lineage>
</organism>
<accession>A0A328AMH6</accession>
<gene>
    <name evidence="11" type="primary">mtgA</name>
    <name evidence="13" type="ORF">DJ017_01510</name>
</gene>
<dbReference type="NCBIfam" id="TIGR02070">
    <property type="entry name" value="mono_pep_trsgly"/>
    <property type="match status" value="1"/>
</dbReference>
<evidence type="ECO:0000313" key="13">
    <source>
        <dbReference type="EMBL" id="RAK56172.1"/>
    </source>
</evidence>
<keyword evidence="1 11" id="KW-1003">Cell membrane</keyword>
<dbReference type="Gene3D" id="1.10.3810.10">
    <property type="entry name" value="Biosynthetic peptidoglycan transglycosylase-like"/>
    <property type="match status" value="1"/>
</dbReference>
<evidence type="ECO:0000256" key="7">
    <source>
        <dbReference type="ARBA" id="ARBA00022984"/>
    </source>
</evidence>
<dbReference type="InterPro" id="IPR023346">
    <property type="entry name" value="Lysozyme-like_dom_sf"/>
</dbReference>
<comment type="similarity">
    <text evidence="11">Belongs to the glycosyltransferase 51 family.</text>
</comment>
<sequence>MLGLLIFLLVGPVAVVALYRIVPPPITWLMVQRLVEGRGFDRRWVALSDISPQLVRAVIASEDSGFCQHHGFDIDAIEKALHHNAVSERIRGGSTISQQTAKNIFLWPHRDWVRKGLEAWFTVLIEGIWGKPRIMEVYLNSIEWGPGVYGAEAAAQHNFHLSAGRLSPAQAARLAAIIPKPLSWKAARPGPYIQRRSGTIVARAGVVRRDDLDACVYP</sequence>
<evidence type="ECO:0000256" key="4">
    <source>
        <dbReference type="ARBA" id="ARBA00022679"/>
    </source>
</evidence>
<dbReference type="HAMAP" id="MF_00766">
    <property type="entry name" value="PGT_MtgA"/>
    <property type="match status" value="1"/>
</dbReference>
<keyword evidence="7 11" id="KW-0573">Peptidoglycan synthesis</keyword>
<comment type="subcellular location">
    <subcellularLocation>
        <location evidence="11">Cell inner membrane</location>
        <topology evidence="11">Single-pass membrane protein</topology>
    </subcellularLocation>
</comment>
<keyword evidence="6 11" id="KW-0133">Cell shape</keyword>
<keyword evidence="10 11" id="KW-0961">Cell wall biogenesis/degradation</keyword>
<dbReference type="GO" id="GO:0008360">
    <property type="term" value="P:regulation of cell shape"/>
    <property type="evidence" value="ECO:0007669"/>
    <property type="project" value="UniProtKB-KW"/>
</dbReference>
<dbReference type="EMBL" id="QFYQ01000001">
    <property type="protein sequence ID" value="RAK56172.1"/>
    <property type="molecule type" value="Genomic_DNA"/>
</dbReference>
<comment type="pathway">
    <text evidence="11">Cell wall biogenesis; peptidoglycan biosynthesis.</text>
</comment>
<dbReference type="GO" id="GO:0016763">
    <property type="term" value="F:pentosyltransferase activity"/>
    <property type="evidence" value="ECO:0007669"/>
    <property type="project" value="InterPro"/>
</dbReference>
<keyword evidence="4 11" id="KW-0808">Transferase</keyword>
<keyword evidence="5 11" id="KW-0812">Transmembrane</keyword>
<dbReference type="AlphaFoldDB" id="A0A328AMH6"/>
<dbReference type="GO" id="GO:0071555">
    <property type="term" value="P:cell wall organization"/>
    <property type="evidence" value="ECO:0007669"/>
    <property type="project" value="UniProtKB-KW"/>
</dbReference>
<keyword evidence="9 11" id="KW-0472">Membrane</keyword>
<evidence type="ECO:0000256" key="2">
    <source>
        <dbReference type="ARBA" id="ARBA00022519"/>
    </source>
</evidence>
<dbReference type="SUPFAM" id="SSF53955">
    <property type="entry name" value="Lysozyme-like"/>
    <property type="match status" value="1"/>
</dbReference>
<dbReference type="GO" id="GO:0005886">
    <property type="term" value="C:plasma membrane"/>
    <property type="evidence" value="ECO:0007669"/>
    <property type="project" value="UniProtKB-SubCell"/>
</dbReference>
<evidence type="ECO:0000256" key="6">
    <source>
        <dbReference type="ARBA" id="ARBA00022960"/>
    </source>
</evidence>